<evidence type="ECO:0000313" key="4">
    <source>
        <dbReference type="Proteomes" id="UP001270362"/>
    </source>
</evidence>
<feature type="region of interest" description="Disordered" evidence="1">
    <location>
        <begin position="1"/>
        <end position="34"/>
    </location>
</feature>
<keyword evidence="2" id="KW-0472">Membrane</keyword>
<dbReference type="EMBL" id="JAULSO010000003">
    <property type="protein sequence ID" value="KAK3684954.1"/>
    <property type="molecule type" value="Genomic_DNA"/>
</dbReference>
<dbReference type="AlphaFoldDB" id="A0AAE0X4V9"/>
<keyword evidence="4" id="KW-1185">Reference proteome</keyword>
<feature type="region of interest" description="Disordered" evidence="1">
    <location>
        <begin position="277"/>
        <end position="300"/>
    </location>
</feature>
<dbReference type="Proteomes" id="UP001270362">
    <property type="component" value="Unassembled WGS sequence"/>
</dbReference>
<evidence type="ECO:0000256" key="1">
    <source>
        <dbReference type="SAM" id="MobiDB-lite"/>
    </source>
</evidence>
<evidence type="ECO:0000313" key="3">
    <source>
        <dbReference type="EMBL" id="KAK3684954.1"/>
    </source>
</evidence>
<keyword evidence="2" id="KW-0812">Transmembrane</keyword>
<feature type="compositionally biased region" description="Low complexity" evidence="1">
    <location>
        <begin position="22"/>
        <end position="34"/>
    </location>
</feature>
<sequence length="300" mass="31951">MSSTDGQDGAAPSPSPSPSESPSPSSTTKPSSGTSPASLAALLSAILAGAFMISIGLAFFGIWLSRRRAARFGLIGNDNDSKNSSHNGLTSATVMGSTPRRKLQKMIGAWSTAKLRNVSSSTASSAPLVRQNTSASFPSILPRMLTGNLIFNRRPSFTASPRWSSGGQFMHATHNGSTSWIDEDALHGPKVGRRQRESKRKRIRESWPLMNRAPTLPGLHHTYHGYCQQAEHIEDETMLDNVYQESPGAAEAGCCCQPRSAACPGNRHGVQSALCRASETDDQPPRGCPSTPNSACKVSS</sequence>
<keyword evidence="2" id="KW-1133">Transmembrane helix</keyword>
<proteinExistence type="predicted"/>
<reference evidence="3" key="1">
    <citation type="journal article" date="2023" name="Mol. Phylogenet. Evol.">
        <title>Genome-scale phylogeny and comparative genomics of the fungal order Sordariales.</title>
        <authorList>
            <person name="Hensen N."/>
            <person name="Bonometti L."/>
            <person name="Westerberg I."/>
            <person name="Brannstrom I.O."/>
            <person name="Guillou S."/>
            <person name="Cros-Aarteil S."/>
            <person name="Calhoun S."/>
            <person name="Haridas S."/>
            <person name="Kuo A."/>
            <person name="Mondo S."/>
            <person name="Pangilinan J."/>
            <person name="Riley R."/>
            <person name="LaButti K."/>
            <person name="Andreopoulos B."/>
            <person name="Lipzen A."/>
            <person name="Chen C."/>
            <person name="Yan M."/>
            <person name="Daum C."/>
            <person name="Ng V."/>
            <person name="Clum A."/>
            <person name="Steindorff A."/>
            <person name="Ohm R.A."/>
            <person name="Martin F."/>
            <person name="Silar P."/>
            <person name="Natvig D.O."/>
            <person name="Lalanne C."/>
            <person name="Gautier V."/>
            <person name="Ament-Velasquez S.L."/>
            <person name="Kruys A."/>
            <person name="Hutchinson M.I."/>
            <person name="Powell A.J."/>
            <person name="Barry K."/>
            <person name="Miller A.N."/>
            <person name="Grigoriev I.V."/>
            <person name="Debuchy R."/>
            <person name="Gladieux P."/>
            <person name="Hiltunen Thoren M."/>
            <person name="Johannesson H."/>
        </authorList>
    </citation>
    <scope>NUCLEOTIDE SEQUENCE</scope>
    <source>
        <strain evidence="3">CBS 314.62</strain>
    </source>
</reference>
<feature type="transmembrane region" description="Helical" evidence="2">
    <location>
        <begin position="39"/>
        <end position="64"/>
    </location>
</feature>
<gene>
    <name evidence="3" type="ORF">B0T22DRAFT_464574</name>
</gene>
<reference evidence="3" key="2">
    <citation type="submission" date="2023-06" db="EMBL/GenBank/DDBJ databases">
        <authorList>
            <consortium name="Lawrence Berkeley National Laboratory"/>
            <person name="Haridas S."/>
            <person name="Hensen N."/>
            <person name="Bonometti L."/>
            <person name="Westerberg I."/>
            <person name="Brannstrom I.O."/>
            <person name="Guillou S."/>
            <person name="Cros-Aarteil S."/>
            <person name="Calhoun S."/>
            <person name="Kuo A."/>
            <person name="Mondo S."/>
            <person name="Pangilinan J."/>
            <person name="Riley R."/>
            <person name="Labutti K."/>
            <person name="Andreopoulos B."/>
            <person name="Lipzen A."/>
            <person name="Chen C."/>
            <person name="Yanf M."/>
            <person name="Daum C."/>
            <person name="Ng V."/>
            <person name="Clum A."/>
            <person name="Steindorff A."/>
            <person name="Ohm R."/>
            <person name="Martin F."/>
            <person name="Silar P."/>
            <person name="Natvig D."/>
            <person name="Lalanne C."/>
            <person name="Gautier V."/>
            <person name="Ament-Velasquez S.L."/>
            <person name="Kruys A."/>
            <person name="Hutchinson M.I."/>
            <person name="Powell A.J."/>
            <person name="Barry K."/>
            <person name="Miller A.N."/>
            <person name="Grigoriev I.V."/>
            <person name="Debuchy R."/>
            <person name="Gladieux P."/>
            <person name="Thoren M.H."/>
            <person name="Johannesson H."/>
        </authorList>
    </citation>
    <scope>NUCLEOTIDE SEQUENCE</scope>
    <source>
        <strain evidence="3">CBS 314.62</strain>
    </source>
</reference>
<feature type="region of interest" description="Disordered" evidence="1">
    <location>
        <begin position="76"/>
        <end position="100"/>
    </location>
</feature>
<comment type="caution">
    <text evidence="3">The sequence shown here is derived from an EMBL/GenBank/DDBJ whole genome shotgun (WGS) entry which is preliminary data.</text>
</comment>
<name>A0AAE0X4V9_9PEZI</name>
<feature type="compositionally biased region" description="Polar residues" evidence="1">
    <location>
        <begin position="82"/>
        <end position="96"/>
    </location>
</feature>
<organism evidence="3 4">
    <name type="scientific">Podospora appendiculata</name>
    <dbReference type="NCBI Taxonomy" id="314037"/>
    <lineage>
        <taxon>Eukaryota</taxon>
        <taxon>Fungi</taxon>
        <taxon>Dikarya</taxon>
        <taxon>Ascomycota</taxon>
        <taxon>Pezizomycotina</taxon>
        <taxon>Sordariomycetes</taxon>
        <taxon>Sordariomycetidae</taxon>
        <taxon>Sordariales</taxon>
        <taxon>Podosporaceae</taxon>
        <taxon>Podospora</taxon>
    </lineage>
</organism>
<feature type="compositionally biased region" description="Polar residues" evidence="1">
    <location>
        <begin position="290"/>
        <end position="300"/>
    </location>
</feature>
<accession>A0AAE0X4V9</accession>
<protein>
    <submittedName>
        <fullName evidence="3">Uncharacterized protein</fullName>
    </submittedName>
</protein>
<evidence type="ECO:0000256" key="2">
    <source>
        <dbReference type="SAM" id="Phobius"/>
    </source>
</evidence>